<protein>
    <submittedName>
        <fullName evidence="1">Uncharacterized protein</fullName>
    </submittedName>
</protein>
<sequence>DFAWVLCVGWQHNESNAPEKHAALSEYYTIGPYITGVDNTLSSRYNSYPDILGLCLAHLAPMWKWPFDRDPDSSDGVIRVSRAMK</sequence>
<proteinExistence type="predicted"/>
<gene>
    <name evidence="1" type="ORF">PENSUB_967</name>
</gene>
<name>A0A1Q5ULJ9_9EURO</name>
<dbReference type="Proteomes" id="UP000186955">
    <property type="component" value="Unassembled WGS sequence"/>
</dbReference>
<evidence type="ECO:0000313" key="1">
    <source>
        <dbReference type="EMBL" id="OKP13365.1"/>
    </source>
</evidence>
<accession>A0A1Q5ULJ9</accession>
<organism evidence="1 2">
    <name type="scientific">Penicillium subrubescens</name>
    <dbReference type="NCBI Taxonomy" id="1316194"/>
    <lineage>
        <taxon>Eukaryota</taxon>
        <taxon>Fungi</taxon>
        <taxon>Dikarya</taxon>
        <taxon>Ascomycota</taxon>
        <taxon>Pezizomycotina</taxon>
        <taxon>Eurotiomycetes</taxon>
        <taxon>Eurotiomycetidae</taxon>
        <taxon>Eurotiales</taxon>
        <taxon>Aspergillaceae</taxon>
        <taxon>Penicillium</taxon>
    </lineage>
</organism>
<keyword evidence="2" id="KW-1185">Reference proteome</keyword>
<dbReference type="EMBL" id="MNBE01000130">
    <property type="protein sequence ID" value="OKP13365.1"/>
    <property type="molecule type" value="Genomic_DNA"/>
</dbReference>
<feature type="non-terminal residue" evidence="1">
    <location>
        <position position="1"/>
    </location>
</feature>
<reference evidence="1 2" key="1">
    <citation type="submission" date="2016-10" db="EMBL/GenBank/DDBJ databases">
        <title>Genome sequence of the ascomycete fungus Penicillium subrubescens.</title>
        <authorList>
            <person name="De Vries R.P."/>
            <person name="Peng M."/>
            <person name="Dilokpimol A."/>
            <person name="Hilden K."/>
            <person name="Makela M.R."/>
            <person name="Grigoriev I."/>
            <person name="Riley R."/>
            <person name="Granchi Z."/>
        </authorList>
    </citation>
    <scope>NUCLEOTIDE SEQUENCE [LARGE SCALE GENOMIC DNA]</scope>
    <source>
        <strain evidence="1 2">CBS 132785</strain>
    </source>
</reference>
<comment type="caution">
    <text evidence="1">The sequence shown here is derived from an EMBL/GenBank/DDBJ whole genome shotgun (WGS) entry which is preliminary data.</text>
</comment>
<evidence type="ECO:0000313" key="2">
    <source>
        <dbReference type="Proteomes" id="UP000186955"/>
    </source>
</evidence>
<dbReference type="AlphaFoldDB" id="A0A1Q5ULJ9"/>